<dbReference type="OrthoDB" id="1143019at2"/>
<evidence type="ECO:0000256" key="1">
    <source>
        <dbReference type="SAM" id="Phobius"/>
    </source>
</evidence>
<evidence type="ECO:0000313" key="2">
    <source>
        <dbReference type="EMBL" id="PQJ14542.1"/>
    </source>
</evidence>
<dbReference type="Pfam" id="PF12412">
    <property type="entry name" value="DUF3667"/>
    <property type="match status" value="1"/>
</dbReference>
<feature type="transmembrane region" description="Helical" evidence="1">
    <location>
        <begin position="220"/>
        <end position="248"/>
    </location>
</feature>
<name>A0A2S7T3P7_9FLAO</name>
<feature type="transmembrane region" description="Helical" evidence="1">
    <location>
        <begin position="160"/>
        <end position="181"/>
    </location>
</feature>
<proteinExistence type="predicted"/>
<dbReference type="EMBL" id="MQVX01000001">
    <property type="protein sequence ID" value="PQJ14542.1"/>
    <property type="molecule type" value="Genomic_DNA"/>
</dbReference>
<organism evidence="2 3">
    <name type="scientific">Aureicoccus marinus</name>
    <dbReference type="NCBI Taxonomy" id="754435"/>
    <lineage>
        <taxon>Bacteria</taxon>
        <taxon>Pseudomonadati</taxon>
        <taxon>Bacteroidota</taxon>
        <taxon>Flavobacteriia</taxon>
        <taxon>Flavobacteriales</taxon>
        <taxon>Flavobacteriaceae</taxon>
        <taxon>Aureicoccus</taxon>
    </lineage>
</organism>
<reference evidence="3" key="1">
    <citation type="submission" date="2016-11" db="EMBL/GenBank/DDBJ databases">
        <title>Trade-off between light-utilization and light-protection in marine flavobacteria.</title>
        <authorList>
            <person name="Kumagai Y."/>
            <person name="Yoshizawa S."/>
            <person name="Kogure K."/>
        </authorList>
    </citation>
    <scope>NUCLEOTIDE SEQUENCE [LARGE SCALE GENOMIC DNA]</scope>
    <source>
        <strain evidence="3">SG-18</strain>
    </source>
</reference>
<evidence type="ECO:0008006" key="4">
    <source>
        <dbReference type="Google" id="ProtNLM"/>
    </source>
</evidence>
<accession>A0A2S7T3P7</accession>
<dbReference type="RefSeq" id="WP_105000174.1">
    <property type="nucleotide sequence ID" value="NZ_MQVX01000001.1"/>
</dbReference>
<dbReference type="Proteomes" id="UP000239366">
    <property type="component" value="Unassembled WGS sequence"/>
</dbReference>
<comment type="caution">
    <text evidence="2">The sequence shown here is derived from an EMBL/GenBank/DDBJ whole genome shotgun (WGS) entry which is preliminary data.</text>
</comment>
<feature type="transmembrane region" description="Helical" evidence="1">
    <location>
        <begin position="187"/>
        <end position="208"/>
    </location>
</feature>
<keyword evidence="3" id="KW-1185">Reference proteome</keyword>
<feature type="transmembrane region" description="Helical" evidence="1">
    <location>
        <begin position="75"/>
        <end position="96"/>
    </location>
</feature>
<evidence type="ECO:0000313" key="3">
    <source>
        <dbReference type="Proteomes" id="UP000239366"/>
    </source>
</evidence>
<dbReference type="AlphaFoldDB" id="A0A2S7T3P7"/>
<keyword evidence="1" id="KW-0812">Transmembrane</keyword>
<sequence>MNCKNCNFSLRTDYSFCPNCGAKVIHGRITFKGLVHDFVERYFNVDNTFIRTITHMLIKPEVVILGYLNGIRRKYLNPASLLAIALTLSGLTLFVMKSYAWEMIDFELINGNGSAEANRKMSAANMEYSTFIFLGYIPILALSGLIALNVKRLSYVENILAAIYILANYSIFMFPVSLVALFAIPKYYLLIATLGLLTMATYSVYVYWRLNTETGIGTRLVQAMAFLMLYVMGFFGLSIVTFIINLLLGVIEINDFLPPGALD</sequence>
<keyword evidence="1" id="KW-0472">Membrane</keyword>
<gene>
    <name evidence="2" type="ORF">BST99_01150</name>
</gene>
<protein>
    <recommendedName>
        <fullName evidence="4">DUF3667 domain-containing protein</fullName>
    </recommendedName>
</protein>
<feature type="transmembrane region" description="Helical" evidence="1">
    <location>
        <begin position="128"/>
        <end position="148"/>
    </location>
</feature>
<dbReference type="InterPro" id="IPR022134">
    <property type="entry name" value="DUF3667"/>
</dbReference>
<keyword evidence="1" id="KW-1133">Transmembrane helix</keyword>